<sequence length="88" mass="9850">MCHVPQKIISNLPTDFNLLNTQIPTLNTNSILFQSNPIPALYAKITGEQTHKQIQTTKIQPSEIHPNPGSKPKEKKETDPTVLNPETH</sequence>
<feature type="region of interest" description="Disordered" evidence="1">
    <location>
        <begin position="51"/>
        <end position="88"/>
    </location>
</feature>
<proteinExistence type="predicted"/>
<organism evidence="2 3">
    <name type="scientific">Botryotinia fuckeliana (strain T4)</name>
    <name type="common">Noble rot fungus</name>
    <name type="synonym">Botrytis cinerea</name>
    <dbReference type="NCBI Taxonomy" id="999810"/>
    <lineage>
        <taxon>Eukaryota</taxon>
        <taxon>Fungi</taxon>
        <taxon>Dikarya</taxon>
        <taxon>Ascomycota</taxon>
        <taxon>Pezizomycotina</taxon>
        <taxon>Leotiomycetes</taxon>
        <taxon>Helotiales</taxon>
        <taxon>Sclerotiniaceae</taxon>
        <taxon>Botrytis</taxon>
    </lineage>
</organism>
<name>G2Y4A6_BOTF4</name>
<evidence type="ECO:0000313" key="3">
    <source>
        <dbReference type="Proteomes" id="UP000008177"/>
    </source>
</evidence>
<dbReference type="InParanoid" id="G2Y4A6"/>
<dbReference type="AlphaFoldDB" id="G2Y4A6"/>
<dbReference type="HOGENOM" id="CLU_2468782_0_0_1"/>
<evidence type="ECO:0000256" key="1">
    <source>
        <dbReference type="SAM" id="MobiDB-lite"/>
    </source>
</evidence>
<accession>G2Y4A6</accession>
<dbReference type="Proteomes" id="UP000008177">
    <property type="component" value="Unplaced contigs"/>
</dbReference>
<evidence type="ECO:0000313" key="2">
    <source>
        <dbReference type="EMBL" id="CCD47496.1"/>
    </source>
</evidence>
<dbReference type="EMBL" id="FQ790286">
    <property type="protein sequence ID" value="CCD47496.1"/>
    <property type="molecule type" value="Genomic_DNA"/>
</dbReference>
<protein>
    <submittedName>
        <fullName evidence="2">Uncharacterized protein</fullName>
    </submittedName>
</protein>
<reference evidence="3" key="1">
    <citation type="journal article" date="2011" name="PLoS Genet.">
        <title>Genomic analysis of the necrotrophic fungal pathogens Sclerotinia sclerotiorum and Botrytis cinerea.</title>
        <authorList>
            <person name="Amselem J."/>
            <person name="Cuomo C.A."/>
            <person name="van Kan J.A."/>
            <person name="Viaud M."/>
            <person name="Benito E.P."/>
            <person name="Couloux A."/>
            <person name="Coutinho P.M."/>
            <person name="de Vries R.P."/>
            <person name="Dyer P.S."/>
            <person name="Fillinger S."/>
            <person name="Fournier E."/>
            <person name="Gout L."/>
            <person name="Hahn M."/>
            <person name="Kohn L."/>
            <person name="Lapalu N."/>
            <person name="Plummer K.M."/>
            <person name="Pradier J.M."/>
            <person name="Quevillon E."/>
            <person name="Sharon A."/>
            <person name="Simon A."/>
            <person name="ten Have A."/>
            <person name="Tudzynski B."/>
            <person name="Tudzynski P."/>
            <person name="Wincker P."/>
            <person name="Andrew M."/>
            <person name="Anthouard V."/>
            <person name="Beever R.E."/>
            <person name="Beffa R."/>
            <person name="Benoit I."/>
            <person name="Bouzid O."/>
            <person name="Brault B."/>
            <person name="Chen Z."/>
            <person name="Choquer M."/>
            <person name="Collemare J."/>
            <person name="Cotton P."/>
            <person name="Danchin E.G."/>
            <person name="Da Silva C."/>
            <person name="Gautier A."/>
            <person name="Giraud C."/>
            <person name="Giraud T."/>
            <person name="Gonzalez C."/>
            <person name="Grossetete S."/>
            <person name="Guldener U."/>
            <person name="Henrissat B."/>
            <person name="Howlett B.J."/>
            <person name="Kodira C."/>
            <person name="Kretschmer M."/>
            <person name="Lappartient A."/>
            <person name="Leroch M."/>
            <person name="Levis C."/>
            <person name="Mauceli E."/>
            <person name="Neuveglise C."/>
            <person name="Oeser B."/>
            <person name="Pearson M."/>
            <person name="Poulain J."/>
            <person name="Poussereau N."/>
            <person name="Quesneville H."/>
            <person name="Rascle C."/>
            <person name="Schumacher J."/>
            <person name="Segurens B."/>
            <person name="Sexton A."/>
            <person name="Silva E."/>
            <person name="Sirven C."/>
            <person name="Soanes D.M."/>
            <person name="Talbot N.J."/>
            <person name="Templeton M."/>
            <person name="Yandava C."/>
            <person name="Yarden O."/>
            <person name="Zeng Q."/>
            <person name="Rollins J.A."/>
            <person name="Lebrun M.H."/>
            <person name="Dickman M."/>
        </authorList>
    </citation>
    <scope>NUCLEOTIDE SEQUENCE [LARGE SCALE GENOMIC DNA]</scope>
    <source>
        <strain evidence="3">T4</strain>
    </source>
</reference>
<gene>
    <name evidence="2" type="ORF">BofuT4_uP006550.1</name>
</gene>